<evidence type="ECO:0000313" key="2">
    <source>
        <dbReference type="Proteomes" id="UP000611762"/>
    </source>
</evidence>
<comment type="caution">
    <text evidence="1">The sequence shown here is derived from an EMBL/GenBank/DDBJ whole genome shotgun (WGS) entry which is preliminary data.</text>
</comment>
<evidence type="ECO:0000313" key="1">
    <source>
        <dbReference type="EMBL" id="MBC8540734.1"/>
    </source>
</evidence>
<dbReference type="Proteomes" id="UP000611762">
    <property type="component" value="Unassembled WGS sequence"/>
</dbReference>
<dbReference type="SUPFAM" id="SSF53795">
    <property type="entry name" value="PEP carboxykinase-like"/>
    <property type="match status" value="1"/>
</dbReference>
<protein>
    <recommendedName>
        <fullName evidence="3">SynChlorMet cassette protein ScmC</fullName>
    </recommendedName>
</protein>
<dbReference type="InterPro" id="IPR027417">
    <property type="entry name" value="P-loop_NTPase"/>
</dbReference>
<name>A0A926DP26_9FIRM</name>
<proteinExistence type="predicted"/>
<organism evidence="1 2">
    <name type="scientific">Congzhengia minquanensis</name>
    <dbReference type="NCBI Taxonomy" id="2763657"/>
    <lineage>
        <taxon>Bacteria</taxon>
        <taxon>Bacillati</taxon>
        <taxon>Bacillota</taxon>
        <taxon>Clostridia</taxon>
        <taxon>Eubacteriales</taxon>
        <taxon>Oscillospiraceae</taxon>
        <taxon>Congzhengia</taxon>
    </lineage>
</organism>
<accession>A0A926DP26</accession>
<reference evidence="1" key="1">
    <citation type="submission" date="2020-08" db="EMBL/GenBank/DDBJ databases">
        <title>Genome public.</title>
        <authorList>
            <person name="Liu C."/>
            <person name="Sun Q."/>
        </authorList>
    </citation>
    <scope>NUCLEOTIDE SEQUENCE</scope>
    <source>
        <strain evidence="1">H8</strain>
    </source>
</reference>
<dbReference type="AlphaFoldDB" id="A0A926DP26"/>
<dbReference type="Gene3D" id="3.40.50.300">
    <property type="entry name" value="P-loop containing nucleotide triphosphate hydrolases"/>
    <property type="match status" value="1"/>
</dbReference>
<sequence length="288" mass="32583">MYKIAGVIVRLEGLNSSYISHRMKNYKIEAGDNVSADLNIHFKENNCIVVPAGRDFRRLDAWYWIDRGSEGYSAVKQYSKYRATLIRADIDRQCKNAVIEYVDIKDHLDVTTDYLLHFVLGDIFAFCQTEHHAAVLHSAAVAYQGQAVLFSAPSETGKSTHAGLWKQFYGDDITLFNDDTPVVRECDGSLFACGSPWSGKTEINENREYPLKGIVFLKQAQTNTIRKLSTVEAAVKLLNETRKPVFEALMDKHMEVLNNIITKTPVYELGCTISREAVDLVKDTLFQE</sequence>
<evidence type="ECO:0008006" key="3">
    <source>
        <dbReference type="Google" id="ProtNLM"/>
    </source>
</evidence>
<dbReference type="RefSeq" id="WP_249311886.1">
    <property type="nucleotide sequence ID" value="NZ_JACRSU010000002.1"/>
</dbReference>
<keyword evidence="2" id="KW-1185">Reference proteome</keyword>
<gene>
    <name evidence="1" type="ORF">H8698_07055</name>
</gene>
<dbReference type="EMBL" id="JACRSU010000002">
    <property type="protein sequence ID" value="MBC8540734.1"/>
    <property type="molecule type" value="Genomic_DNA"/>
</dbReference>